<dbReference type="AlphaFoldDB" id="A0A849I9A1"/>
<keyword evidence="7" id="KW-1185">Reference proteome</keyword>
<evidence type="ECO:0000256" key="1">
    <source>
        <dbReference type="ARBA" id="ARBA00005417"/>
    </source>
</evidence>
<reference evidence="6 7" key="1">
    <citation type="submission" date="2020-04" db="EMBL/GenBank/DDBJ databases">
        <title>Enterovirga sp. isolate from soil.</title>
        <authorList>
            <person name="Chea S."/>
            <person name="Kim D.-U."/>
        </authorList>
    </citation>
    <scope>NUCLEOTIDE SEQUENCE [LARGE SCALE GENOMIC DNA]</scope>
    <source>
        <strain evidence="6 7">DB1703</strain>
    </source>
</reference>
<dbReference type="PROSITE" id="PS00211">
    <property type="entry name" value="ABC_TRANSPORTER_1"/>
    <property type="match status" value="1"/>
</dbReference>
<proteinExistence type="inferred from homology"/>
<accession>A0A849I9A1</accession>
<dbReference type="InterPro" id="IPR003593">
    <property type="entry name" value="AAA+_ATPase"/>
</dbReference>
<dbReference type="RefSeq" id="WP_171218037.1">
    <property type="nucleotide sequence ID" value="NZ_JABEPP010000002.1"/>
</dbReference>
<dbReference type="GO" id="GO:0016887">
    <property type="term" value="F:ATP hydrolysis activity"/>
    <property type="evidence" value="ECO:0007669"/>
    <property type="project" value="InterPro"/>
</dbReference>
<dbReference type="SUPFAM" id="SSF52540">
    <property type="entry name" value="P-loop containing nucleoside triphosphate hydrolases"/>
    <property type="match status" value="1"/>
</dbReference>
<evidence type="ECO:0000256" key="3">
    <source>
        <dbReference type="ARBA" id="ARBA00022741"/>
    </source>
</evidence>
<protein>
    <submittedName>
        <fullName evidence="6">ABC transporter ATP-binding protein</fullName>
    </submittedName>
</protein>
<dbReference type="GO" id="GO:0005524">
    <property type="term" value="F:ATP binding"/>
    <property type="evidence" value="ECO:0007669"/>
    <property type="project" value="UniProtKB-KW"/>
</dbReference>
<name>A0A849I9A1_9HYPH</name>
<dbReference type="InterPro" id="IPR027417">
    <property type="entry name" value="P-loop_NTPase"/>
</dbReference>
<dbReference type="CDD" id="cd03293">
    <property type="entry name" value="ABC_NrtD_SsuB_transporters"/>
    <property type="match status" value="1"/>
</dbReference>
<evidence type="ECO:0000259" key="5">
    <source>
        <dbReference type="PROSITE" id="PS50893"/>
    </source>
</evidence>
<keyword evidence="2" id="KW-0813">Transport</keyword>
<dbReference type="EMBL" id="JABEPP010000002">
    <property type="protein sequence ID" value="NNM72577.1"/>
    <property type="molecule type" value="Genomic_DNA"/>
</dbReference>
<dbReference type="SMART" id="SM00382">
    <property type="entry name" value="AAA"/>
    <property type="match status" value="1"/>
</dbReference>
<keyword evidence="3" id="KW-0547">Nucleotide-binding</keyword>
<evidence type="ECO:0000313" key="7">
    <source>
        <dbReference type="Proteomes" id="UP000564885"/>
    </source>
</evidence>
<organism evidence="6 7">
    <name type="scientific">Enterovirga aerilata</name>
    <dbReference type="NCBI Taxonomy" id="2730920"/>
    <lineage>
        <taxon>Bacteria</taxon>
        <taxon>Pseudomonadati</taxon>
        <taxon>Pseudomonadota</taxon>
        <taxon>Alphaproteobacteria</taxon>
        <taxon>Hyphomicrobiales</taxon>
        <taxon>Methylobacteriaceae</taxon>
        <taxon>Enterovirga</taxon>
    </lineage>
</organism>
<evidence type="ECO:0000313" key="6">
    <source>
        <dbReference type="EMBL" id="NNM72577.1"/>
    </source>
</evidence>
<dbReference type="InterPro" id="IPR050166">
    <property type="entry name" value="ABC_transporter_ATP-bind"/>
</dbReference>
<dbReference type="Gene3D" id="3.40.50.300">
    <property type="entry name" value="P-loop containing nucleotide triphosphate hydrolases"/>
    <property type="match status" value="1"/>
</dbReference>
<evidence type="ECO:0000256" key="2">
    <source>
        <dbReference type="ARBA" id="ARBA00022448"/>
    </source>
</evidence>
<comment type="similarity">
    <text evidence="1">Belongs to the ABC transporter superfamily.</text>
</comment>
<dbReference type="Pfam" id="PF00005">
    <property type="entry name" value="ABC_tran"/>
    <property type="match status" value="1"/>
</dbReference>
<evidence type="ECO:0000256" key="4">
    <source>
        <dbReference type="ARBA" id="ARBA00022840"/>
    </source>
</evidence>
<keyword evidence="4 6" id="KW-0067">ATP-binding</keyword>
<comment type="caution">
    <text evidence="6">The sequence shown here is derived from an EMBL/GenBank/DDBJ whole genome shotgun (WGS) entry which is preliminary data.</text>
</comment>
<dbReference type="PROSITE" id="PS50893">
    <property type="entry name" value="ABC_TRANSPORTER_2"/>
    <property type="match status" value="1"/>
</dbReference>
<feature type="domain" description="ABC transporter" evidence="5">
    <location>
        <begin position="5"/>
        <end position="240"/>
    </location>
</feature>
<dbReference type="PANTHER" id="PTHR42788:SF13">
    <property type="entry name" value="ALIPHATIC SULFONATES IMPORT ATP-BINDING PROTEIN SSUB"/>
    <property type="match status" value="1"/>
</dbReference>
<dbReference type="InterPro" id="IPR003439">
    <property type="entry name" value="ABC_transporter-like_ATP-bd"/>
</dbReference>
<sequence>MSARLRLSNVRKVYGEGSPDAYLAFDSISLDVAPSEFVAVVGPSGCGKSTLLRIAAGLAPASAGEVELDGRSVSGPPPGVVYLFQQYAKSLFPWRTVIDNVMFPLEAAPRSERRSLRERCSEYLKQVGLAGFENKYPWQLSGGMQQRVAIARALAAEPRVLLLDEPFSAVDALTRMELQSLVLDLWRENRFTAVLVTHDVEEAVFLADRVAVLSHRPTTLSEVIEVGLPRPRDHIATREDKRFLELRHHLMEALLGRLAPVAA</sequence>
<gene>
    <name evidence="6" type="ORF">HJG44_09280</name>
</gene>
<dbReference type="PANTHER" id="PTHR42788">
    <property type="entry name" value="TAURINE IMPORT ATP-BINDING PROTEIN-RELATED"/>
    <property type="match status" value="1"/>
</dbReference>
<dbReference type="Proteomes" id="UP000564885">
    <property type="component" value="Unassembled WGS sequence"/>
</dbReference>
<dbReference type="InterPro" id="IPR017871">
    <property type="entry name" value="ABC_transporter-like_CS"/>
</dbReference>